<evidence type="ECO:0000313" key="6">
    <source>
        <dbReference type="Proteomes" id="UP001610444"/>
    </source>
</evidence>
<evidence type="ECO:0000259" key="4">
    <source>
        <dbReference type="Pfam" id="PF25550"/>
    </source>
</evidence>
<evidence type="ECO:0000256" key="2">
    <source>
        <dbReference type="SAM" id="Phobius"/>
    </source>
</evidence>
<gene>
    <name evidence="5" type="ORF">BJX68DRAFT_278043</name>
</gene>
<keyword evidence="6" id="KW-1185">Reference proteome</keyword>
<dbReference type="InterPro" id="IPR057688">
    <property type="entry name" value="DUF7928"/>
</dbReference>
<dbReference type="Pfam" id="PF25550">
    <property type="entry name" value="DUF7928"/>
    <property type="match status" value="1"/>
</dbReference>
<accession>A0ABR4JTS0</accession>
<feature type="transmembrane region" description="Helical" evidence="2">
    <location>
        <begin position="763"/>
        <end position="790"/>
    </location>
</feature>
<feature type="transmembrane region" description="Helical" evidence="2">
    <location>
        <begin position="280"/>
        <end position="299"/>
    </location>
</feature>
<keyword evidence="5" id="KW-0808">Transferase</keyword>
<dbReference type="Gene3D" id="3.90.550.10">
    <property type="entry name" value="Spore Coat Polysaccharide Biosynthesis Protein SpsA, Chain A"/>
    <property type="match status" value="1"/>
</dbReference>
<sequence length="954" mass="105770">MEDPAALPSRSPTPSFQTAEIGRTLYPNVIQHPGPVHMSKYLGRRATLLGWFDEAQSDPQAPNPAWSSTCIAIKLPDNSYTFSPTSVSPALTDAVHRLNENAVVSISSRITASVLDSLAPEQKSFVVEYTGTRIPILASLDEVQSGISHFSRACIVRRERVLLVWCHEPSTILDVAFDVEMQLSGKESKLSNLTTPRISGHSTPLSAGAGSVILGRSTPDSKTASASPSAAGLVRGALDEKHDLYSRAVALEERGDEDEEPDLEKALAPRPLVRVHAVKITFAIMLVIITQALGVARLLREYSWDGNYIRFALVVTIPPLALFSLFFFIVLVTSAFQLFLPASFVLKNSKFHSAVKPNPKAHRDYEFPHITIQMPVYKEGLKGVIVPTMISVLAAVQYYEEQGGTASVFVNDDGMQLIQPELAEARKQYYRENGIGYTARPPNKKGSVKKSGGWSPLGWLFRTNKKGPSEEPSGVEKSDDLSAPQALANAIGFERKGKFKKASNMNYGLAFSLRVEDEMARLMEGEAAQRGCTVDDLSVEDDDRLYQLALENCLAADEGKTWAEGNIRVGELILLIDCDTRVPVDCLLYGALEMHESPEVAILQHGSGVMQVVHNTFENGITYFTNVVYTAIKYGVGSGDVSPFVGHNAFLRWKALQSIQFEDPSDGQTKWWSDSHVSEDFDVSLRVQMQGMTVRLATYHGGDFKEGVSLTLYDELTRWEKYAYGCNELVFHPFYQWIYRGPVTRLFLRFLWSNMPITSKVTIIAYIFTYYAIGAGMLLATVNYVLVGLFNSSIDHIYTPSWGIWCALVVVFNGFASVAFSMARHQLKEETFWRSLLQACKWLPFLVIYFGGISLNCGKALLCHALSINLEWASTAKEMGPTGFYIGMDKMVRKFKWTWVICAVIAGVMLFFAFGAPWGWRIKPGEYTTATVAIVPLAIQICSATFLPFFLGLN</sequence>
<evidence type="ECO:0000259" key="3">
    <source>
        <dbReference type="Pfam" id="PF13632"/>
    </source>
</evidence>
<dbReference type="PANTHER" id="PTHR35408">
    <property type="entry name" value="CHROMOSOME 15, WHOLE GENOME SHOTGUN SEQUENCE"/>
    <property type="match status" value="1"/>
</dbReference>
<dbReference type="RefSeq" id="XP_070895605.1">
    <property type="nucleotide sequence ID" value="XM_071048453.1"/>
</dbReference>
<keyword evidence="2" id="KW-0812">Transmembrane</keyword>
<feature type="domain" description="Glycosyltransferase 2-like" evidence="3">
    <location>
        <begin position="572"/>
        <end position="780"/>
    </location>
</feature>
<feature type="region of interest" description="Disordered" evidence="1">
    <location>
        <begin position="461"/>
        <end position="481"/>
    </location>
</feature>
<name>A0ABR4JTS0_9EURO</name>
<dbReference type="Proteomes" id="UP001610444">
    <property type="component" value="Unassembled WGS sequence"/>
</dbReference>
<dbReference type="EMBL" id="JBFXLR010000046">
    <property type="protein sequence ID" value="KAL2843427.1"/>
    <property type="molecule type" value="Genomic_DNA"/>
</dbReference>
<keyword evidence="2" id="KW-1133">Transmembrane helix</keyword>
<dbReference type="InterPro" id="IPR001173">
    <property type="entry name" value="Glyco_trans_2-like"/>
</dbReference>
<feature type="transmembrane region" description="Helical" evidence="2">
    <location>
        <begin position="842"/>
        <end position="862"/>
    </location>
</feature>
<reference evidence="5 6" key="1">
    <citation type="submission" date="2024-07" db="EMBL/GenBank/DDBJ databases">
        <title>Section-level genome sequencing and comparative genomics of Aspergillus sections Usti and Cavernicolus.</title>
        <authorList>
            <consortium name="Lawrence Berkeley National Laboratory"/>
            <person name="Nybo J.L."/>
            <person name="Vesth T.C."/>
            <person name="Theobald S."/>
            <person name="Frisvad J.C."/>
            <person name="Larsen T.O."/>
            <person name="Kjaerboelling I."/>
            <person name="Rothschild-Mancinelli K."/>
            <person name="Lyhne E.K."/>
            <person name="Kogle M.E."/>
            <person name="Barry K."/>
            <person name="Clum A."/>
            <person name="Na H."/>
            <person name="Ledsgaard L."/>
            <person name="Lin J."/>
            <person name="Lipzen A."/>
            <person name="Kuo A."/>
            <person name="Riley R."/>
            <person name="Mondo S."/>
            <person name="LaButti K."/>
            <person name="Haridas S."/>
            <person name="Pangalinan J."/>
            <person name="Salamov A.A."/>
            <person name="Simmons B.A."/>
            <person name="Magnuson J.K."/>
            <person name="Chen J."/>
            <person name="Drula E."/>
            <person name="Henrissat B."/>
            <person name="Wiebenga A."/>
            <person name="Lubbers R.J."/>
            <person name="Gomes A.C."/>
            <person name="Macurrencykelacurrency M.R."/>
            <person name="Stajich J."/>
            <person name="Grigoriev I.V."/>
            <person name="Mortensen U.H."/>
            <person name="De vries R.P."/>
            <person name="Baker S.E."/>
            <person name="Andersen M.R."/>
        </authorList>
    </citation>
    <scope>NUCLEOTIDE SEQUENCE [LARGE SCALE GENOMIC DNA]</scope>
    <source>
        <strain evidence="5 6">CBS 756.74</strain>
    </source>
</reference>
<evidence type="ECO:0000256" key="1">
    <source>
        <dbReference type="SAM" id="MobiDB-lite"/>
    </source>
</evidence>
<feature type="transmembrane region" description="Helical" evidence="2">
    <location>
        <begin position="932"/>
        <end position="953"/>
    </location>
</feature>
<keyword evidence="2" id="KW-0472">Membrane</keyword>
<dbReference type="InterPro" id="IPR029044">
    <property type="entry name" value="Nucleotide-diphossugar_trans"/>
</dbReference>
<feature type="transmembrane region" description="Helical" evidence="2">
    <location>
        <begin position="897"/>
        <end position="920"/>
    </location>
</feature>
<dbReference type="GeneID" id="98163617"/>
<evidence type="ECO:0000313" key="5">
    <source>
        <dbReference type="EMBL" id="KAL2843427.1"/>
    </source>
</evidence>
<feature type="transmembrane region" description="Helical" evidence="2">
    <location>
        <begin position="311"/>
        <end position="340"/>
    </location>
</feature>
<dbReference type="PANTHER" id="PTHR35408:SF2">
    <property type="entry name" value="GLYCOSYLTRANSFERASE 2-LIKE DOMAIN-CONTAINING PROTEIN"/>
    <property type="match status" value="1"/>
</dbReference>
<protein>
    <submittedName>
        <fullName evidence="5">Glycosyl transferase family group 2-domain-containing protein</fullName>
    </submittedName>
</protein>
<organism evidence="5 6">
    <name type="scientific">Aspergillus pseudodeflectus</name>
    <dbReference type="NCBI Taxonomy" id="176178"/>
    <lineage>
        <taxon>Eukaryota</taxon>
        <taxon>Fungi</taxon>
        <taxon>Dikarya</taxon>
        <taxon>Ascomycota</taxon>
        <taxon>Pezizomycotina</taxon>
        <taxon>Eurotiomycetes</taxon>
        <taxon>Eurotiomycetidae</taxon>
        <taxon>Eurotiales</taxon>
        <taxon>Aspergillaceae</taxon>
        <taxon>Aspergillus</taxon>
        <taxon>Aspergillus subgen. Nidulantes</taxon>
    </lineage>
</organism>
<comment type="caution">
    <text evidence="5">The sequence shown here is derived from an EMBL/GenBank/DDBJ whole genome shotgun (WGS) entry which is preliminary data.</text>
</comment>
<dbReference type="SUPFAM" id="SSF53448">
    <property type="entry name" value="Nucleotide-diphospho-sugar transferases"/>
    <property type="match status" value="1"/>
</dbReference>
<proteinExistence type="predicted"/>
<feature type="domain" description="DUF7928" evidence="4">
    <location>
        <begin position="38"/>
        <end position="183"/>
    </location>
</feature>
<dbReference type="GO" id="GO:0016740">
    <property type="term" value="F:transferase activity"/>
    <property type="evidence" value="ECO:0007669"/>
    <property type="project" value="UniProtKB-KW"/>
</dbReference>
<feature type="transmembrane region" description="Helical" evidence="2">
    <location>
        <begin position="802"/>
        <end position="822"/>
    </location>
</feature>
<dbReference type="Pfam" id="PF13632">
    <property type="entry name" value="Glyco_trans_2_3"/>
    <property type="match status" value="1"/>
</dbReference>